<dbReference type="AlphaFoldDB" id="A0A7W9NGL4"/>
<proteinExistence type="predicted"/>
<organism evidence="2 3">
    <name type="scientific">Kutzneria kofuensis</name>
    <dbReference type="NCBI Taxonomy" id="103725"/>
    <lineage>
        <taxon>Bacteria</taxon>
        <taxon>Bacillati</taxon>
        <taxon>Actinomycetota</taxon>
        <taxon>Actinomycetes</taxon>
        <taxon>Pseudonocardiales</taxon>
        <taxon>Pseudonocardiaceae</taxon>
        <taxon>Kutzneria</taxon>
    </lineage>
</organism>
<gene>
    <name evidence="2" type="ORF">BJ998_003823</name>
</gene>
<keyword evidence="3" id="KW-1185">Reference proteome</keyword>
<name>A0A7W9NGL4_9PSEU</name>
<evidence type="ECO:0008006" key="4">
    <source>
        <dbReference type="Google" id="ProtNLM"/>
    </source>
</evidence>
<protein>
    <recommendedName>
        <fullName evidence="4">DUF4913 domain-containing protein</fullName>
    </recommendedName>
</protein>
<reference evidence="2 3" key="1">
    <citation type="submission" date="2020-08" db="EMBL/GenBank/DDBJ databases">
        <title>Sequencing the genomes of 1000 actinobacteria strains.</title>
        <authorList>
            <person name="Klenk H.-P."/>
        </authorList>
    </citation>
    <scope>NUCLEOTIDE SEQUENCE [LARGE SCALE GENOMIC DNA]</scope>
    <source>
        <strain evidence="2 3">DSM 43851</strain>
    </source>
</reference>
<evidence type="ECO:0000313" key="3">
    <source>
        <dbReference type="Proteomes" id="UP000585638"/>
    </source>
</evidence>
<dbReference type="Proteomes" id="UP000585638">
    <property type="component" value="Unassembled WGS sequence"/>
</dbReference>
<accession>A0A7W9NGL4</accession>
<evidence type="ECO:0000256" key="1">
    <source>
        <dbReference type="SAM" id="MobiDB-lite"/>
    </source>
</evidence>
<comment type="caution">
    <text evidence="2">The sequence shown here is derived from an EMBL/GenBank/DDBJ whole genome shotgun (WGS) entry which is preliminary data.</text>
</comment>
<feature type="region of interest" description="Disordered" evidence="1">
    <location>
        <begin position="247"/>
        <end position="273"/>
    </location>
</feature>
<evidence type="ECO:0000313" key="2">
    <source>
        <dbReference type="EMBL" id="MBB5892627.1"/>
    </source>
</evidence>
<sequence>MTEIMTCVLCGRRGVRDFEPVPGVYYESADAPREVQCANRDACERRQRETAEEAKPTEQEFATAASVAGLAREVEALRRIVQPMHGLAAQVEDLARVVGELAEQVQAKIRRPKPTPAPSWLDMPQDFAAANGLLRDLSEWMGEVYLRYADAAKGLPDCWLWHPDVVEELLWLMASWCLAYRAEDATVNRAGDWHDRYRPGVVRRIKQIVGTCSLENHLPRGAQQQSQPVVPVAEAMEPIAAWWAMRRGEPAPEPSERNLEQASTRHGWGGGRR</sequence>
<dbReference type="RefSeq" id="WP_184863498.1">
    <property type="nucleotide sequence ID" value="NZ_BAAAWY010000027.1"/>
</dbReference>
<dbReference type="EMBL" id="JACHIR010000001">
    <property type="protein sequence ID" value="MBB5892627.1"/>
    <property type="molecule type" value="Genomic_DNA"/>
</dbReference>
<feature type="compositionally biased region" description="Basic and acidic residues" evidence="1">
    <location>
        <begin position="247"/>
        <end position="259"/>
    </location>
</feature>